<dbReference type="Gene3D" id="2.30.40.10">
    <property type="entry name" value="Urease, subunit C, domain 1"/>
    <property type="match status" value="1"/>
</dbReference>
<dbReference type="AlphaFoldDB" id="A0A494THK0"/>
<dbReference type="EMBL" id="CP032828">
    <property type="protein sequence ID" value="AYJ84908.1"/>
    <property type="molecule type" value="Genomic_DNA"/>
</dbReference>
<organism evidence="2 3">
    <name type="scientific">Sphingomonas paeninsulae</name>
    <dbReference type="NCBI Taxonomy" id="2319844"/>
    <lineage>
        <taxon>Bacteria</taxon>
        <taxon>Pseudomonadati</taxon>
        <taxon>Pseudomonadota</taxon>
        <taxon>Alphaproteobacteria</taxon>
        <taxon>Sphingomonadales</taxon>
        <taxon>Sphingomonadaceae</taxon>
        <taxon>Sphingomonas</taxon>
    </lineage>
</organism>
<dbReference type="OrthoDB" id="9766983at2"/>
<name>A0A494THK0_SPHPE</name>
<keyword evidence="2" id="KW-0614">Plasmid</keyword>
<dbReference type="Proteomes" id="UP000276254">
    <property type="component" value="Plasmid unnamed1"/>
</dbReference>
<dbReference type="InterPro" id="IPR013108">
    <property type="entry name" value="Amidohydro_3"/>
</dbReference>
<dbReference type="SUPFAM" id="SSF51338">
    <property type="entry name" value="Composite domain of metallo-dependent hydrolases"/>
    <property type="match status" value="1"/>
</dbReference>
<dbReference type="GO" id="GO:0005829">
    <property type="term" value="C:cytosol"/>
    <property type="evidence" value="ECO:0007669"/>
    <property type="project" value="TreeGrafter"/>
</dbReference>
<proteinExistence type="predicted"/>
<gene>
    <name evidence="2" type="ORF">D3Y57_02250</name>
</gene>
<feature type="domain" description="Amidohydrolase 3" evidence="1">
    <location>
        <begin position="451"/>
        <end position="563"/>
    </location>
</feature>
<accession>A0A494THK0</accession>
<reference evidence="2 3" key="1">
    <citation type="submission" date="2018-09" db="EMBL/GenBank/DDBJ databases">
        <title>Sphingomonas peninsula sp. nov., isolated from fildes peninsula, Antarctic soil.</title>
        <authorList>
            <person name="Yingchao G."/>
        </authorList>
    </citation>
    <scope>NUCLEOTIDE SEQUENCE [LARGE SCALE GENOMIC DNA]</scope>
    <source>
        <strain evidence="2 3">YZ-8</strain>
        <plasmid evidence="2 3">unnamed1</plasmid>
    </source>
</reference>
<evidence type="ECO:0000313" key="2">
    <source>
        <dbReference type="EMBL" id="AYJ84908.1"/>
    </source>
</evidence>
<dbReference type="SUPFAM" id="SSF51556">
    <property type="entry name" value="Metallo-dependent hydrolases"/>
    <property type="match status" value="1"/>
</dbReference>
<evidence type="ECO:0000259" key="1">
    <source>
        <dbReference type="Pfam" id="PF07969"/>
    </source>
</evidence>
<dbReference type="InterPro" id="IPR032466">
    <property type="entry name" value="Metal_Hydrolase"/>
</dbReference>
<evidence type="ECO:0000313" key="3">
    <source>
        <dbReference type="Proteomes" id="UP000276254"/>
    </source>
</evidence>
<protein>
    <submittedName>
        <fullName evidence="2">D-aminoacylase</fullName>
    </submittedName>
</protein>
<feature type="domain" description="Amidohydrolase 3" evidence="1">
    <location>
        <begin position="43"/>
        <end position="357"/>
    </location>
</feature>
<dbReference type="KEGG" id="spha:D3Y57_02250"/>
<geneLocation type="plasmid" evidence="2">
    <name>unnamed1</name>
</geneLocation>
<dbReference type="PANTHER" id="PTHR11647">
    <property type="entry name" value="HYDRANTOINASE/DIHYDROPYRIMIDINASE FAMILY MEMBER"/>
    <property type="match status" value="1"/>
</dbReference>
<dbReference type="Pfam" id="PF07969">
    <property type="entry name" value="Amidohydro_3"/>
    <property type="match status" value="2"/>
</dbReference>
<dbReference type="Gene3D" id="3.20.20.140">
    <property type="entry name" value="Metal-dependent hydrolases"/>
    <property type="match status" value="2"/>
</dbReference>
<keyword evidence="3" id="KW-1185">Reference proteome</keyword>
<dbReference type="GO" id="GO:0016812">
    <property type="term" value="F:hydrolase activity, acting on carbon-nitrogen (but not peptide) bonds, in cyclic amides"/>
    <property type="evidence" value="ECO:0007669"/>
    <property type="project" value="TreeGrafter"/>
</dbReference>
<sequence length="591" mass="64474">MHDLVIRNGIVVDGTGALRRRADVAIDGAVITLVGVVGAKGRKEIDAAGLLVTPGWVDIHTHYDGQVSWDPYLSPSCWHGVTTAIMGNCGVGFAPVKPSLRDELINIMEGVEDIPGSALSEGLTWNWETFPEYLIELDKKPYVMDIGAQVPHAAVRTYVMGAQRSNEPANAAEIGEMSKLVLEGMNAGAFGFTTSRVSTHRAADGSIVPGTRVTIEEMEGIAEALGMAGHGAFGVVSDLLFDGDLDFDLLPEGLSAAEDINWMSEFSRKYGVKFYFTFQQHPGSPEQWQKTLALTEQARRSKADVWAQITMRPIGIIMGWQSSFHIFMGRPSYDRIAGLSFAEQLVELKKPAVQAAILSEKSYKNPFEGLGVSFAMMFRLKDTDGSLNYEPSWEDSVDAEARRQDRPAESIVYDMMMESEGNGYVFTVIINYSDAYNLDFLHDAFLDNSVILGGSDAGAHVGVICDAALPTFTLSYWARDRAGPRLTIEQIVERQTRGTASFYGLRDRGVLAPGMKADINIIDFDKLNISEPMMLSDLPTGARRLVQTATGYRATIVSGVVTFENGISTGELPGRLLRSSANVRSPAEAEV</sequence>
<dbReference type="InterPro" id="IPR050378">
    <property type="entry name" value="Metallo-dep_Hydrolases_sf"/>
</dbReference>
<dbReference type="InterPro" id="IPR011059">
    <property type="entry name" value="Metal-dep_hydrolase_composite"/>
</dbReference>
<dbReference type="PANTHER" id="PTHR11647:SF1">
    <property type="entry name" value="COLLAPSIN RESPONSE MEDIATOR PROTEIN"/>
    <property type="match status" value="1"/>
</dbReference>
<dbReference type="RefSeq" id="WP_121150956.1">
    <property type="nucleotide sequence ID" value="NZ_CP032828.1"/>
</dbReference>